<dbReference type="EMBL" id="AP019736">
    <property type="protein sequence ID" value="BBL05991.1"/>
    <property type="molecule type" value="Genomic_DNA"/>
</dbReference>
<dbReference type="PANTHER" id="PTHR46111">
    <property type="entry name" value="RIBOSOMAL RNA SMALL SUBUNIT METHYLTRANSFERASE I"/>
    <property type="match status" value="1"/>
</dbReference>
<dbReference type="InterPro" id="IPR014776">
    <property type="entry name" value="4pyrrole_Mease_sub2"/>
</dbReference>
<dbReference type="PANTHER" id="PTHR46111:SF2">
    <property type="entry name" value="SAM-DEPENDENT METHYLTRANSFERASE"/>
    <property type="match status" value="1"/>
</dbReference>
<reference evidence="2" key="1">
    <citation type="submission" date="2019-06" db="EMBL/GenBank/DDBJ databases">
        <title>Alistipes onderdonkii subsp. vulgaris subsp. nov., Alistipes dispar sp. nov. and Alistipes communis sp. nov., isolated from human faeces, and creation of Alistipes onderdonkii subsp. onderdonkii subsp. nov.</title>
        <authorList>
            <person name="Sakamoto M."/>
            <person name="Ikeyama N."/>
            <person name="Ogata Y."/>
            <person name="Suda W."/>
            <person name="Iino T."/>
            <person name="Hattori M."/>
            <person name="Ohkuma M."/>
        </authorList>
    </citation>
    <scope>NUCLEOTIDE SEQUENCE [LARGE SCALE GENOMIC DNA]</scope>
    <source>
        <strain evidence="2">5CPEGH6</strain>
    </source>
</reference>
<sequence>MTTKGTLYLIPCPISDETAPWEVLPAANRAVMDSLDYFIVENTRSARRFLAKAGIARPIDGLEFRELNEHTVAGREVEELVRPIAEGRSAGVISEAGVPGVADPGALVAEACHRRGIRVVPLVGPSSIILAVMASGLNGQSFAFNGYLPVKPPERAKAIRFFERRALSEGQSQLFIEAPYRNEKLFGQLLRTLGAETRLTVAVDLTAPGGWVETHTAGEWRSRPLPELNRRPAIFAIG</sequence>
<evidence type="ECO:0000313" key="1">
    <source>
        <dbReference type="EMBL" id="BBL05991.1"/>
    </source>
</evidence>
<accession>A0A4Y1WYD0</accession>
<dbReference type="Proteomes" id="UP000319374">
    <property type="component" value="Chromosome"/>
</dbReference>
<name>A0A4Y1WYD0_9BACT</name>
<dbReference type="SUPFAM" id="SSF53790">
    <property type="entry name" value="Tetrapyrrole methylase"/>
    <property type="match status" value="1"/>
</dbReference>
<dbReference type="AlphaFoldDB" id="A0A4Y1WYD0"/>
<dbReference type="KEGG" id="ada:A5CPEGH6_06290"/>
<dbReference type="RefSeq" id="WP_141427850.1">
    <property type="nucleotide sequence ID" value="NZ_AP019736.1"/>
</dbReference>
<gene>
    <name evidence="1" type="ORF">A5CPEGH6_06290</name>
</gene>
<dbReference type="GO" id="GO:0008168">
    <property type="term" value="F:methyltransferase activity"/>
    <property type="evidence" value="ECO:0007669"/>
    <property type="project" value="InterPro"/>
</dbReference>
<organism evidence="1 2">
    <name type="scientific">Alistipes dispar</name>
    <dbReference type="NCBI Taxonomy" id="2585119"/>
    <lineage>
        <taxon>Bacteria</taxon>
        <taxon>Pseudomonadati</taxon>
        <taxon>Bacteroidota</taxon>
        <taxon>Bacteroidia</taxon>
        <taxon>Bacteroidales</taxon>
        <taxon>Rikenellaceae</taxon>
        <taxon>Alistipes</taxon>
    </lineage>
</organism>
<dbReference type="InterPro" id="IPR035996">
    <property type="entry name" value="4pyrrol_Methylase_sf"/>
</dbReference>
<dbReference type="GeneID" id="98672604"/>
<dbReference type="OrthoDB" id="7061662at2"/>
<dbReference type="PIRSF" id="PIRSF005917">
    <property type="entry name" value="MTase_YraL"/>
    <property type="match status" value="1"/>
</dbReference>
<dbReference type="InterPro" id="IPR008189">
    <property type="entry name" value="rRNA_ssu_MeTfrase_I"/>
</dbReference>
<dbReference type="Gene3D" id="3.40.1010.10">
    <property type="entry name" value="Cobalt-precorrin-4 Transmethylase, Domain 1"/>
    <property type="match status" value="1"/>
</dbReference>
<protein>
    <recommendedName>
        <fullName evidence="3">S-adenosylmethionine-dependent methyltransferase</fullName>
    </recommendedName>
</protein>
<proteinExistence type="predicted"/>
<dbReference type="Gene3D" id="3.30.950.10">
    <property type="entry name" value="Methyltransferase, Cobalt-precorrin-4 Transmethylase, Domain 2"/>
    <property type="match status" value="1"/>
</dbReference>
<evidence type="ECO:0000313" key="2">
    <source>
        <dbReference type="Proteomes" id="UP000319374"/>
    </source>
</evidence>
<keyword evidence="2" id="KW-1185">Reference proteome</keyword>
<evidence type="ECO:0008006" key="3">
    <source>
        <dbReference type="Google" id="ProtNLM"/>
    </source>
</evidence>
<dbReference type="CDD" id="cd11649">
    <property type="entry name" value="RsmI_like"/>
    <property type="match status" value="1"/>
</dbReference>
<dbReference type="InterPro" id="IPR014777">
    <property type="entry name" value="4pyrrole_Mease_sub1"/>
</dbReference>